<dbReference type="OrthoDB" id="9984778at2759"/>
<keyword evidence="10" id="KW-0862">Zinc</keyword>
<keyword evidence="5" id="KW-0808">Transferase</keyword>
<sequence length="298" mass="33641">KSLIITLVLLAIAFLLVCCCVIYYRFCLWPRRRSHPQQRPQTNETHDEFLDEHHHPVVEHHIWYINTIGLHPSIINSITMCKYKRGDGLVDGTDCSVCLNEFQEDEALRLLPKCSHAFHVPCIDTWLKSHTTCPLCRAPIVQTATMASSSESNTMNSGGNEETQLSTIEANEESEREMDSEVYELRIGAQEEGESAVENGRERSEDSIQAIRRSVSLDCLSALEISQALANVDSNGDSNTQLVTIPKRVGNHQSLQRLMASRSIEDSFQNGLSSLKRSYSCNGLFFLPRFIRKQNLSL</sequence>
<dbReference type="SUPFAM" id="SSF57850">
    <property type="entry name" value="RING/U-box"/>
    <property type="match status" value="1"/>
</dbReference>
<evidence type="ECO:0000313" key="16">
    <source>
        <dbReference type="EMBL" id="GAV79711.1"/>
    </source>
</evidence>
<dbReference type="Pfam" id="PF13639">
    <property type="entry name" value="zf-RING_2"/>
    <property type="match status" value="1"/>
</dbReference>
<evidence type="ECO:0000256" key="8">
    <source>
        <dbReference type="ARBA" id="ARBA00022771"/>
    </source>
</evidence>
<evidence type="ECO:0000313" key="17">
    <source>
        <dbReference type="Proteomes" id="UP000187406"/>
    </source>
</evidence>
<keyword evidence="17" id="KW-1185">Reference proteome</keyword>
<comment type="similarity">
    <text evidence="13">Belongs to the RING-type zinc finger family. ATL subfamily.</text>
</comment>
<feature type="non-terminal residue" evidence="16">
    <location>
        <position position="298"/>
    </location>
</feature>
<dbReference type="GO" id="GO:0016567">
    <property type="term" value="P:protein ubiquitination"/>
    <property type="evidence" value="ECO:0007669"/>
    <property type="project" value="UniProtKB-UniPathway"/>
</dbReference>
<keyword evidence="9" id="KW-0833">Ubl conjugation pathway</keyword>
<evidence type="ECO:0000256" key="1">
    <source>
        <dbReference type="ARBA" id="ARBA00000900"/>
    </source>
</evidence>
<dbReference type="AlphaFoldDB" id="A0A1Q3CI35"/>
<keyword evidence="11" id="KW-1133">Transmembrane helix</keyword>
<evidence type="ECO:0000259" key="15">
    <source>
        <dbReference type="PROSITE" id="PS50089"/>
    </source>
</evidence>
<dbReference type="SMART" id="SM01197">
    <property type="entry name" value="FANCL_C"/>
    <property type="match status" value="1"/>
</dbReference>
<organism evidence="16 17">
    <name type="scientific">Cephalotus follicularis</name>
    <name type="common">Albany pitcher plant</name>
    <dbReference type="NCBI Taxonomy" id="3775"/>
    <lineage>
        <taxon>Eukaryota</taxon>
        <taxon>Viridiplantae</taxon>
        <taxon>Streptophyta</taxon>
        <taxon>Embryophyta</taxon>
        <taxon>Tracheophyta</taxon>
        <taxon>Spermatophyta</taxon>
        <taxon>Magnoliopsida</taxon>
        <taxon>eudicotyledons</taxon>
        <taxon>Gunneridae</taxon>
        <taxon>Pentapetalae</taxon>
        <taxon>rosids</taxon>
        <taxon>fabids</taxon>
        <taxon>Oxalidales</taxon>
        <taxon>Cephalotaceae</taxon>
        <taxon>Cephalotus</taxon>
    </lineage>
</organism>
<dbReference type="UniPathway" id="UPA00143"/>
<evidence type="ECO:0000256" key="3">
    <source>
        <dbReference type="ARBA" id="ARBA00004906"/>
    </source>
</evidence>
<evidence type="ECO:0000256" key="7">
    <source>
        <dbReference type="ARBA" id="ARBA00022723"/>
    </source>
</evidence>
<dbReference type="Proteomes" id="UP000187406">
    <property type="component" value="Unassembled WGS sequence"/>
</dbReference>
<name>A0A1Q3CI35_CEPFO</name>
<dbReference type="InParanoid" id="A0A1Q3CI35"/>
<evidence type="ECO:0000256" key="2">
    <source>
        <dbReference type="ARBA" id="ARBA00004167"/>
    </source>
</evidence>
<dbReference type="PROSITE" id="PS50089">
    <property type="entry name" value="ZF_RING_2"/>
    <property type="match status" value="1"/>
</dbReference>
<comment type="subcellular location">
    <subcellularLocation>
        <location evidence="2">Membrane</location>
        <topology evidence="2">Single-pass membrane protein</topology>
    </subcellularLocation>
</comment>
<dbReference type="PANTHER" id="PTHR46913:SF19">
    <property type="entry name" value="RING-TYPE E3 UBIQUITIN TRANSFERASE"/>
    <property type="match status" value="1"/>
</dbReference>
<dbReference type="GO" id="GO:0008270">
    <property type="term" value="F:zinc ion binding"/>
    <property type="evidence" value="ECO:0007669"/>
    <property type="project" value="UniProtKB-KW"/>
</dbReference>
<gene>
    <name evidence="16" type="ORF">CFOL_v3_23174</name>
</gene>
<reference evidence="17" key="1">
    <citation type="submission" date="2016-04" db="EMBL/GenBank/DDBJ databases">
        <title>Cephalotus genome sequencing.</title>
        <authorList>
            <person name="Fukushima K."/>
            <person name="Hasebe M."/>
            <person name="Fang X."/>
        </authorList>
    </citation>
    <scope>NUCLEOTIDE SEQUENCE [LARGE SCALE GENOMIC DNA]</scope>
    <source>
        <strain evidence="17">cv. St1</strain>
    </source>
</reference>
<accession>A0A1Q3CI35</accession>
<dbReference type="EC" id="2.3.2.27" evidence="4"/>
<keyword evidence="8 14" id="KW-0863">Zinc-finger</keyword>
<dbReference type="STRING" id="3775.A0A1Q3CI35"/>
<proteinExistence type="inferred from homology"/>
<dbReference type="EMBL" id="BDDD01002024">
    <property type="protein sequence ID" value="GAV79711.1"/>
    <property type="molecule type" value="Genomic_DNA"/>
</dbReference>
<dbReference type="FunFam" id="3.30.40.10:FF:000233">
    <property type="entry name" value="RING-H2 finger protein ATL54"/>
    <property type="match status" value="1"/>
</dbReference>
<feature type="domain" description="RING-type" evidence="15">
    <location>
        <begin position="95"/>
        <end position="137"/>
    </location>
</feature>
<evidence type="ECO:0000256" key="10">
    <source>
        <dbReference type="ARBA" id="ARBA00022833"/>
    </source>
</evidence>
<comment type="caution">
    <text evidence="16">The sequence shown here is derived from an EMBL/GenBank/DDBJ whole genome shotgun (WGS) entry which is preliminary data.</text>
</comment>
<comment type="pathway">
    <text evidence="3">Protein modification; protein ubiquitination.</text>
</comment>
<evidence type="ECO:0000256" key="13">
    <source>
        <dbReference type="ARBA" id="ARBA00024209"/>
    </source>
</evidence>
<protein>
    <recommendedName>
        <fullName evidence="4">RING-type E3 ubiquitin transferase</fullName>
        <ecNumber evidence="4">2.3.2.27</ecNumber>
    </recommendedName>
</protein>
<comment type="catalytic activity">
    <reaction evidence="1">
        <text>S-ubiquitinyl-[E2 ubiquitin-conjugating enzyme]-L-cysteine + [acceptor protein]-L-lysine = [E2 ubiquitin-conjugating enzyme]-L-cysteine + N(6)-ubiquitinyl-[acceptor protein]-L-lysine.</text>
        <dbReference type="EC" id="2.3.2.27"/>
    </reaction>
</comment>
<evidence type="ECO:0000256" key="6">
    <source>
        <dbReference type="ARBA" id="ARBA00022692"/>
    </source>
</evidence>
<dbReference type="GO" id="GO:0061630">
    <property type="term" value="F:ubiquitin protein ligase activity"/>
    <property type="evidence" value="ECO:0007669"/>
    <property type="project" value="UniProtKB-EC"/>
</dbReference>
<dbReference type="InterPro" id="IPR013083">
    <property type="entry name" value="Znf_RING/FYVE/PHD"/>
</dbReference>
<keyword evidence="6" id="KW-0812">Transmembrane</keyword>
<keyword evidence="7" id="KW-0479">Metal-binding</keyword>
<dbReference type="PANTHER" id="PTHR46913">
    <property type="entry name" value="RING-H2 FINGER PROTEIN ATL16"/>
    <property type="match status" value="1"/>
</dbReference>
<evidence type="ECO:0000256" key="14">
    <source>
        <dbReference type="PROSITE-ProRule" id="PRU00175"/>
    </source>
</evidence>
<dbReference type="Gene3D" id="3.30.40.10">
    <property type="entry name" value="Zinc/RING finger domain, C3HC4 (zinc finger)"/>
    <property type="match status" value="1"/>
</dbReference>
<feature type="non-terminal residue" evidence="16">
    <location>
        <position position="1"/>
    </location>
</feature>
<evidence type="ECO:0000256" key="5">
    <source>
        <dbReference type="ARBA" id="ARBA00022679"/>
    </source>
</evidence>
<dbReference type="GO" id="GO:0016020">
    <property type="term" value="C:membrane"/>
    <property type="evidence" value="ECO:0007669"/>
    <property type="project" value="UniProtKB-SubCell"/>
</dbReference>
<dbReference type="CDD" id="cd16461">
    <property type="entry name" value="RING-H2_EL5-like"/>
    <property type="match status" value="1"/>
</dbReference>
<evidence type="ECO:0000256" key="4">
    <source>
        <dbReference type="ARBA" id="ARBA00012483"/>
    </source>
</evidence>
<evidence type="ECO:0000256" key="11">
    <source>
        <dbReference type="ARBA" id="ARBA00022989"/>
    </source>
</evidence>
<evidence type="ECO:0000256" key="12">
    <source>
        <dbReference type="ARBA" id="ARBA00023136"/>
    </source>
</evidence>
<dbReference type="InterPro" id="IPR001841">
    <property type="entry name" value="Znf_RING"/>
</dbReference>
<dbReference type="InterPro" id="IPR044600">
    <property type="entry name" value="ATL1/ATL16-like"/>
</dbReference>
<dbReference type="SMART" id="SM00184">
    <property type="entry name" value="RING"/>
    <property type="match status" value="1"/>
</dbReference>
<evidence type="ECO:0000256" key="9">
    <source>
        <dbReference type="ARBA" id="ARBA00022786"/>
    </source>
</evidence>
<keyword evidence="12" id="KW-0472">Membrane</keyword>